<reference evidence="9" key="2">
    <citation type="submission" date="2023-06" db="EMBL/GenBank/DDBJ databases">
        <authorList>
            <person name="Ma L."/>
            <person name="Liu K.-W."/>
            <person name="Li Z."/>
            <person name="Hsiao Y.-Y."/>
            <person name="Qi Y."/>
            <person name="Fu T."/>
            <person name="Tang G."/>
            <person name="Zhang D."/>
            <person name="Sun W.-H."/>
            <person name="Liu D.-K."/>
            <person name="Li Y."/>
            <person name="Chen G.-Z."/>
            <person name="Liu X.-D."/>
            <person name="Liao X.-Y."/>
            <person name="Jiang Y.-T."/>
            <person name="Yu X."/>
            <person name="Hao Y."/>
            <person name="Huang J."/>
            <person name="Zhao X.-W."/>
            <person name="Ke S."/>
            <person name="Chen Y.-Y."/>
            <person name="Wu W.-L."/>
            <person name="Hsu J.-L."/>
            <person name="Lin Y.-F."/>
            <person name="Huang M.-D."/>
            <person name="Li C.-Y."/>
            <person name="Huang L."/>
            <person name="Wang Z.-W."/>
            <person name="Zhao X."/>
            <person name="Zhong W.-Y."/>
            <person name="Peng D.-H."/>
            <person name="Ahmad S."/>
            <person name="Lan S."/>
            <person name="Zhang J.-S."/>
            <person name="Tsai W.-C."/>
            <person name="Van De Peer Y."/>
            <person name="Liu Z.-J."/>
        </authorList>
    </citation>
    <scope>NUCLEOTIDE SEQUENCE</scope>
    <source>
        <strain evidence="9">CP</strain>
        <tissue evidence="9">Leaves</tissue>
    </source>
</reference>
<evidence type="ECO:0000256" key="7">
    <source>
        <dbReference type="SAM" id="Phobius"/>
    </source>
</evidence>
<dbReference type="Pfam" id="PF13962">
    <property type="entry name" value="PGG"/>
    <property type="match status" value="1"/>
</dbReference>
<dbReference type="PANTHER" id="PTHR24186">
    <property type="entry name" value="PROTEIN PHOSPHATASE 1 REGULATORY SUBUNIT"/>
    <property type="match status" value="1"/>
</dbReference>
<evidence type="ECO:0000313" key="9">
    <source>
        <dbReference type="EMBL" id="KAK1309583.1"/>
    </source>
</evidence>
<feature type="transmembrane region" description="Helical" evidence="7">
    <location>
        <begin position="76"/>
        <end position="98"/>
    </location>
</feature>
<comment type="subcellular location">
    <subcellularLocation>
        <location evidence="1">Membrane</location>
        <topology evidence="1">Multi-pass membrane protein</topology>
    </subcellularLocation>
</comment>
<feature type="transmembrane region" description="Helical" evidence="7">
    <location>
        <begin position="118"/>
        <end position="142"/>
    </location>
</feature>
<evidence type="ECO:0000256" key="3">
    <source>
        <dbReference type="ARBA" id="ARBA00022737"/>
    </source>
</evidence>
<keyword evidence="3" id="KW-0677">Repeat</keyword>
<dbReference type="AlphaFoldDB" id="A0AAV9E7B5"/>
<sequence length="210" mass="22813">MGASHLGLVWRMQKYPHLGGLTSDRDCDGNSPLHLAAINGNHHCYKTMGGGDGDRGRDKKNGRHHVLSAEKVANNLLLVATLIITVTFAAIITMPGGFESDPTTGSNNGTAVLANRSSFQAFVIMDTLGFLFAFWAAIRLVWTIFWRGAALVVDIGLAKMMVHAALMAMTLAFGMGAYSMLNHRCHWLGMLTLIMACVFSLAPYFGFLSY</sequence>
<comment type="caution">
    <text evidence="9">The sequence shown here is derived from an EMBL/GenBank/DDBJ whole genome shotgun (WGS) entry which is preliminary data.</text>
</comment>
<feature type="transmembrane region" description="Helical" evidence="7">
    <location>
        <begin position="187"/>
        <end position="207"/>
    </location>
</feature>
<protein>
    <recommendedName>
        <fullName evidence="8">PGG domain-containing protein</fullName>
    </recommendedName>
</protein>
<keyword evidence="10" id="KW-1185">Reference proteome</keyword>
<keyword evidence="5" id="KW-0040">ANK repeat</keyword>
<keyword evidence="6 7" id="KW-0472">Membrane</keyword>
<dbReference type="PANTHER" id="PTHR24186:SF50">
    <property type="entry name" value="ANKYRIN REPEAT-CONTAINING PROTEIN ITN1-LIKE ISOFORM X1"/>
    <property type="match status" value="1"/>
</dbReference>
<evidence type="ECO:0000259" key="8">
    <source>
        <dbReference type="Pfam" id="PF13962"/>
    </source>
</evidence>
<evidence type="ECO:0000256" key="4">
    <source>
        <dbReference type="ARBA" id="ARBA00022989"/>
    </source>
</evidence>
<evidence type="ECO:0000313" key="10">
    <source>
        <dbReference type="Proteomes" id="UP001180020"/>
    </source>
</evidence>
<dbReference type="EMBL" id="JAUJYO010000009">
    <property type="protein sequence ID" value="KAK1309583.1"/>
    <property type="molecule type" value="Genomic_DNA"/>
</dbReference>
<keyword evidence="2 7" id="KW-0812">Transmembrane</keyword>
<dbReference type="InterPro" id="IPR026961">
    <property type="entry name" value="PGG_dom"/>
</dbReference>
<keyword evidence="4 7" id="KW-1133">Transmembrane helix</keyword>
<organism evidence="9 10">
    <name type="scientific">Acorus calamus</name>
    <name type="common">Sweet flag</name>
    <dbReference type="NCBI Taxonomy" id="4465"/>
    <lineage>
        <taxon>Eukaryota</taxon>
        <taxon>Viridiplantae</taxon>
        <taxon>Streptophyta</taxon>
        <taxon>Embryophyta</taxon>
        <taxon>Tracheophyta</taxon>
        <taxon>Spermatophyta</taxon>
        <taxon>Magnoliopsida</taxon>
        <taxon>Liliopsida</taxon>
        <taxon>Acoraceae</taxon>
        <taxon>Acorus</taxon>
    </lineage>
</organism>
<evidence type="ECO:0000256" key="2">
    <source>
        <dbReference type="ARBA" id="ARBA00022692"/>
    </source>
</evidence>
<proteinExistence type="predicted"/>
<accession>A0AAV9E7B5</accession>
<feature type="domain" description="PGG" evidence="8">
    <location>
        <begin position="70"/>
        <end position="178"/>
    </location>
</feature>
<evidence type="ECO:0000256" key="5">
    <source>
        <dbReference type="ARBA" id="ARBA00023043"/>
    </source>
</evidence>
<dbReference type="Proteomes" id="UP001180020">
    <property type="component" value="Unassembled WGS sequence"/>
</dbReference>
<evidence type="ECO:0000256" key="6">
    <source>
        <dbReference type="ARBA" id="ARBA00023136"/>
    </source>
</evidence>
<dbReference type="GO" id="GO:0005886">
    <property type="term" value="C:plasma membrane"/>
    <property type="evidence" value="ECO:0007669"/>
    <property type="project" value="TreeGrafter"/>
</dbReference>
<reference evidence="9" key="1">
    <citation type="journal article" date="2023" name="Nat. Commun.">
        <title>Diploid and tetraploid genomes of Acorus and the evolution of monocots.</title>
        <authorList>
            <person name="Ma L."/>
            <person name="Liu K.W."/>
            <person name="Li Z."/>
            <person name="Hsiao Y.Y."/>
            <person name="Qi Y."/>
            <person name="Fu T."/>
            <person name="Tang G.D."/>
            <person name="Zhang D."/>
            <person name="Sun W.H."/>
            <person name="Liu D.K."/>
            <person name="Li Y."/>
            <person name="Chen G.Z."/>
            <person name="Liu X.D."/>
            <person name="Liao X.Y."/>
            <person name="Jiang Y.T."/>
            <person name="Yu X."/>
            <person name="Hao Y."/>
            <person name="Huang J."/>
            <person name="Zhao X.W."/>
            <person name="Ke S."/>
            <person name="Chen Y.Y."/>
            <person name="Wu W.L."/>
            <person name="Hsu J.L."/>
            <person name="Lin Y.F."/>
            <person name="Huang M.D."/>
            <person name="Li C.Y."/>
            <person name="Huang L."/>
            <person name="Wang Z.W."/>
            <person name="Zhao X."/>
            <person name="Zhong W.Y."/>
            <person name="Peng D.H."/>
            <person name="Ahmad S."/>
            <person name="Lan S."/>
            <person name="Zhang J.S."/>
            <person name="Tsai W.C."/>
            <person name="Van de Peer Y."/>
            <person name="Liu Z.J."/>
        </authorList>
    </citation>
    <scope>NUCLEOTIDE SEQUENCE</scope>
    <source>
        <strain evidence="9">CP</strain>
    </source>
</reference>
<name>A0AAV9E7B5_ACOCL</name>
<evidence type="ECO:0000256" key="1">
    <source>
        <dbReference type="ARBA" id="ARBA00004141"/>
    </source>
</evidence>
<feature type="transmembrane region" description="Helical" evidence="7">
    <location>
        <begin position="162"/>
        <end position="181"/>
    </location>
</feature>
<gene>
    <name evidence="9" type="ORF">QJS10_CPA09g01284</name>
</gene>